<dbReference type="InterPro" id="IPR032812">
    <property type="entry name" value="SbsA_Ig"/>
</dbReference>
<gene>
    <name evidence="7" type="ORF">HELGO_WM25097</name>
</gene>
<feature type="domain" description="Bacterial Ig" evidence="6">
    <location>
        <begin position="20"/>
        <end position="97"/>
    </location>
</feature>
<evidence type="ECO:0000256" key="2">
    <source>
        <dbReference type="ARBA" id="ARBA00022999"/>
    </source>
</evidence>
<evidence type="ECO:0000259" key="5">
    <source>
        <dbReference type="Pfam" id="PF16403"/>
    </source>
</evidence>
<dbReference type="InterPro" id="IPR051846">
    <property type="entry name" value="SH2_domain_adapters"/>
</dbReference>
<feature type="region of interest" description="Disordered" evidence="3">
    <location>
        <begin position="53"/>
        <end position="78"/>
    </location>
</feature>
<protein>
    <recommendedName>
        <fullName evidence="8">DUF5011 domain-containing protein</fullName>
    </recommendedName>
</protein>
<dbReference type="AlphaFoldDB" id="A0A6S6TEJ6"/>
<evidence type="ECO:0008006" key="8">
    <source>
        <dbReference type="Google" id="ProtNLM"/>
    </source>
</evidence>
<dbReference type="InterPro" id="IPR014755">
    <property type="entry name" value="Cu-Rt/internalin_Ig-like"/>
</dbReference>
<dbReference type="EMBL" id="CACVAW010000062">
    <property type="protein sequence ID" value="CAA6814939.1"/>
    <property type="molecule type" value="Genomic_DNA"/>
</dbReference>
<dbReference type="Gene3D" id="2.60.40.10">
    <property type="entry name" value="Immunoglobulins"/>
    <property type="match status" value="2"/>
</dbReference>
<proteinExistence type="predicted"/>
<dbReference type="InterPro" id="IPR013783">
    <property type="entry name" value="Ig-like_fold"/>
</dbReference>
<feature type="domain" description="Pesticidal crystal protein Cry22Aa Ig-like" evidence="5">
    <location>
        <begin position="107"/>
        <end position="179"/>
    </location>
</feature>
<reference evidence="7" key="1">
    <citation type="submission" date="2020-01" db="EMBL/GenBank/DDBJ databases">
        <authorList>
            <person name="Meier V. D."/>
            <person name="Meier V D."/>
        </authorList>
    </citation>
    <scope>NUCLEOTIDE SEQUENCE</scope>
    <source>
        <strain evidence="7">HLG_WM_MAG_12</strain>
    </source>
</reference>
<dbReference type="InterPro" id="IPR032179">
    <property type="entry name" value="Cry22Aa_Ig-like"/>
</dbReference>
<dbReference type="GO" id="GO:0001784">
    <property type="term" value="F:phosphotyrosine residue binding"/>
    <property type="evidence" value="ECO:0007669"/>
    <property type="project" value="TreeGrafter"/>
</dbReference>
<evidence type="ECO:0000259" key="4">
    <source>
        <dbReference type="Pfam" id="PF13205"/>
    </source>
</evidence>
<dbReference type="PANTHER" id="PTHR15127">
    <property type="entry name" value="HEAVYWEIGHT, ISOFORM A"/>
    <property type="match status" value="1"/>
</dbReference>
<accession>A0A6S6TEJ6</accession>
<sequence>AGNTSPTTTAPYTDITDPAAPATPTITPEANGTITVSGQAEPDSNVTVVFPDGTSVTVPADENGSYGPVTSVAPQTSGDVNTSATDAAGNTGPVTTTPYIETVPPVITLLGDENVTVEAGSVYTDAGATADDIVDGNITGNIVTVSDVNASEIGIYTVTYDVNDSAGNAATQVTRTVNVVDTTAPTVVSITPDNNATDVAVDSNITIVFDENMTVSTINTTNITVEDSLSIIISGTIVYDDNTGVAVFNPTSDLDNYETYTVTVTTAVQDDAGNGLASNVTSSFTVIDGPCGCPDFDACN</sequence>
<name>A0A6S6TEJ6_9BACT</name>
<feature type="compositionally biased region" description="Low complexity" evidence="3">
    <location>
        <begin position="1"/>
        <end position="28"/>
    </location>
</feature>
<feature type="region of interest" description="Disordered" evidence="3">
    <location>
        <begin position="1"/>
        <end position="29"/>
    </location>
</feature>
<dbReference type="InterPro" id="IPR041498">
    <property type="entry name" value="Big_6"/>
</dbReference>
<dbReference type="Pfam" id="PF13205">
    <property type="entry name" value="Big_5"/>
    <property type="match status" value="1"/>
</dbReference>
<keyword evidence="1" id="KW-0732">Signal</keyword>
<dbReference type="Pfam" id="PF17936">
    <property type="entry name" value="Big_6"/>
    <property type="match status" value="1"/>
</dbReference>
<feature type="domain" description="SbsA Ig-like" evidence="4">
    <location>
        <begin position="181"/>
        <end position="285"/>
    </location>
</feature>
<evidence type="ECO:0000259" key="6">
    <source>
        <dbReference type="Pfam" id="PF17936"/>
    </source>
</evidence>
<keyword evidence="2" id="KW-0727">SH2 domain</keyword>
<evidence type="ECO:0000313" key="7">
    <source>
        <dbReference type="EMBL" id="CAA6814939.1"/>
    </source>
</evidence>
<evidence type="ECO:0000256" key="3">
    <source>
        <dbReference type="SAM" id="MobiDB-lite"/>
    </source>
</evidence>
<dbReference type="PANTHER" id="PTHR15127:SF32">
    <property type="entry name" value="HEAVYWEIGHT, ISOFORM A"/>
    <property type="match status" value="1"/>
</dbReference>
<feature type="non-terminal residue" evidence="7">
    <location>
        <position position="1"/>
    </location>
</feature>
<dbReference type="Gene3D" id="2.60.40.1220">
    <property type="match status" value="1"/>
</dbReference>
<evidence type="ECO:0000256" key="1">
    <source>
        <dbReference type="ARBA" id="ARBA00022729"/>
    </source>
</evidence>
<dbReference type="Pfam" id="PF16403">
    <property type="entry name" value="Bact_surface_Ig-like"/>
    <property type="match status" value="1"/>
</dbReference>
<organism evidence="7">
    <name type="scientific">uncultured Campylobacterales bacterium</name>
    <dbReference type="NCBI Taxonomy" id="352960"/>
    <lineage>
        <taxon>Bacteria</taxon>
        <taxon>Pseudomonadati</taxon>
        <taxon>Campylobacterota</taxon>
        <taxon>Epsilonproteobacteria</taxon>
        <taxon>Campylobacterales</taxon>
        <taxon>environmental samples</taxon>
    </lineage>
</organism>